<dbReference type="Proteomes" id="UP000655225">
    <property type="component" value="Unassembled WGS sequence"/>
</dbReference>
<evidence type="ECO:0000256" key="5">
    <source>
        <dbReference type="ARBA" id="ARBA00023089"/>
    </source>
</evidence>
<evidence type="ECO:0000256" key="1">
    <source>
        <dbReference type="ARBA" id="ARBA00005405"/>
    </source>
</evidence>
<dbReference type="PANTHER" id="PTHR33405:SF19">
    <property type="entry name" value="OS08G0430100 PROTEIN"/>
    <property type="match status" value="1"/>
</dbReference>
<keyword evidence="2" id="KW-0217">Developmental protein</keyword>
<dbReference type="InterPro" id="IPR040353">
    <property type="entry name" value="FLX/FLX-like"/>
</dbReference>
<keyword evidence="4" id="KW-0175">Coiled coil</keyword>
<evidence type="ECO:0000256" key="3">
    <source>
        <dbReference type="ARBA" id="ARBA00022782"/>
    </source>
</evidence>
<organism evidence="7 8">
    <name type="scientific">Tetracentron sinense</name>
    <name type="common">Spur-leaf</name>
    <dbReference type="NCBI Taxonomy" id="13715"/>
    <lineage>
        <taxon>Eukaryota</taxon>
        <taxon>Viridiplantae</taxon>
        <taxon>Streptophyta</taxon>
        <taxon>Embryophyta</taxon>
        <taxon>Tracheophyta</taxon>
        <taxon>Spermatophyta</taxon>
        <taxon>Magnoliopsida</taxon>
        <taxon>Trochodendrales</taxon>
        <taxon>Trochodendraceae</taxon>
        <taxon>Tetracentron</taxon>
    </lineage>
</organism>
<dbReference type="GO" id="GO:0009908">
    <property type="term" value="P:flower development"/>
    <property type="evidence" value="ECO:0007669"/>
    <property type="project" value="UniProtKB-KW"/>
</dbReference>
<comment type="similarity">
    <text evidence="1">Belongs to the FLX family.</text>
</comment>
<protein>
    <submittedName>
        <fullName evidence="7">Uncharacterized protein</fullName>
    </submittedName>
</protein>
<dbReference type="OrthoDB" id="1740997at2759"/>
<reference evidence="7 8" key="1">
    <citation type="submission" date="2020-04" db="EMBL/GenBank/DDBJ databases">
        <title>Plant Genome Project.</title>
        <authorList>
            <person name="Zhang R.-G."/>
        </authorList>
    </citation>
    <scope>NUCLEOTIDE SEQUENCE [LARGE SCALE GENOMIC DNA]</scope>
    <source>
        <strain evidence="7">YNK0</strain>
        <tissue evidence="7">Leaf</tissue>
    </source>
</reference>
<sequence>MNSIYEDKDLEYDREKPYASHPGNDGFRGFPQGPWPVFHQGPGPLPLHPAARQEELVIQHFRRSLGPETRELVDRGLKLEAELRATEPLKAEVMQLRAEAQNLDGVWKALSAQVQGLTQDLTRLQDNNQKLIVMRSNIDGSCQELVRTRTAFEFEKKANAEQVEHNQAMGKNLISMACEIEKLRAEQLSTEKRARDLVILSLSLSDLIFFVGDPHMV</sequence>
<evidence type="ECO:0000256" key="2">
    <source>
        <dbReference type="ARBA" id="ARBA00022473"/>
    </source>
</evidence>
<proteinExistence type="inferred from homology"/>
<feature type="region of interest" description="Disordered" evidence="6">
    <location>
        <begin position="1"/>
        <end position="27"/>
    </location>
</feature>
<comment type="caution">
    <text evidence="7">The sequence shown here is derived from an EMBL/GenBank/DDBJ whole genome shotgun (WGS) entry which is preliminary data.</text>
</comment>
<name>A0A834YJR3_TETSI</name>
<keyword evidence="8" id="KW-1185">Reference proteome</keyword>
<gene>
    <name evidence="7" type="ORF">HHK36_024651</name>
</gene>
<evidence type="ECO:0000313" key="7">
    <source>
        <dbReference type="EMBL" id="KAF8390129.1"/>
    </source>
</evidence>
<accession>A0A834YJR3</accession>
<dbReference type="OMA" id="DPRPLMN"/>
<evidence type="ECO:0000256" key="6">
    <source>
        <dbReference type="SAM" id="MobiDB-lite"/>
    </source>
</evidence>
<evidence type="ECO:0000313" key="8">
    <source>
        <dbReference type="Proteomes" id="UP000655225"/>
    </source>
</evidence>
<dbReference type="EMBL" id="JABCRI010000018">
    <property type="protein sequence ID" value="KAF8390129.1"/>
    <property type="molecule type" value="Genomic_DNA"/>
</dbReference>
<dbReference type="PANTHER" id="PTHR33405">
    <property type="entry name" value="PROTEIN FLX-LIKE 2"/>
    <property type="match status" value="1"/>
</dbReference>
<keyword evidence="5" id="KW-0287">Flowering</keyword>
<keyword evidence="3" id="KW-0221">Differentiation</keyword>
<dbReference type="AlphaFoldDB" id="A0A834YJR3"/>
<dbReference type="GO" id="GO:0030154">
    <property type="term" value="P:cell differentiation"/>
    <property type="evidence" value="ECO:0007669"/>
    <property type="project" value="UniProtKB-KW"/>
</dbReference>
<feature type="compositionally biased region" description="Basic and acidic residues" evidence="6">
    <location>
        <begin position="1"/>
        <end position="18"/>
    </location>
</feature>
<evidence type="ECO:0000256" key="4">
    <source>
        <dbReference type="ARBA" id="ARBA00023054"/>
    </source>
</evidence>